<dbReference type="AlphaFoldDB" id="H6L1L6"/>
<feature type="domain" description="Ribosomal RNA adenine methylase transferase N-terminal" evidence="9">
    <location>
        <begin position="26"/>
        <end position="194"/>
    </location>
</feature>
<dbReference type="Gene3D" id="1.10.8.100">
    <property type="entry name" value="Ribosomal RNA adenine dimethylase-like, domain 2"/>
    <property type="match status" value="1"/>
</dbReference>
<dbReference type="InterPro" id="IPR020598">
    <property type="entry name" value="rRNA_Ade_methylase_Trfase_N"/>
</dbReference>
<name>H6L1L6_SAPGL</name>
<feature type="binding site" evidence="7 8">
    <location>
        <position position="89"/>
    </location>
    <ligand>
        <name>S-adenosyl-L-methionine</name>
        <dbReference type="ChEBI" id="CHEBI:59789"/>
    </ligand>
</feature>
<keyword evidence="1 7" id="KW-0963">Cytoplasm</keyword>
<dbReference type="PROSITE" id="PS01131">
    <property type="entry name" value="RRNA_A_DIMETH"/>
    <property type="match status" value="1"/>
</dbReference>
<feature type="binding site" evidence="7 8">
    <location>
        <position position="67"/>
    </location>
    <ligand>
        <name>S-adenosyl-L-methionine</name>
        <dbReference type="ChEBI" id="CHEBI:59789"/>
    </ligand>
</feature>
<accession>H6L1L6</accession>
<keyword evidence="6 7" id="KW-0694">RNA-binding</keyword>
<evidence type="ECO:0000259" key="9">
    <source>
        <dbReference type="SMART" id="SM00650"/>
    </source>
</evidence>
<dbReference type="PROSITE" id="PS51689">
    <property type="entry name" value="SAM_RNA_A_N6_MT"/>
    <property type="match status" value="1"/>
</dbReference>
<keyword evidence="3 7" id="KW-0489">Methyltransferase</keyword>
<dbReference type="InterPro" id="IPR020596">
    <property type="entry name" value="rRNA_Ade_Mease_Trfase_CS"/>
</dbReference>
<evidence type="ECO:0000256" key="1">
    <source>
        <dbReference type="ARBA" id="ARBA00022490"/>
    </source>
</evidence>
<dbReference type="FunFam" id="1.10.8.100:FF:000001">
    <property type="entry name" value="Ribosomal RNA small subunit methyltransferase A"/>
    <property type="match status" value="1"/>
</dbReference>
<dbReference type="GO" id="GO:0052908">
    <property type="term" value="F:16S rRNA (adenine(1518)-N(6)/adenine(1519)-N(6))-dimethyltransferase activity"/>
    <property type="evidence" value="ECO:0007669"/>
    <property type="project" value="UniProtKB-EC"/>
</dbReference>
<dbReference type="SMART" id="SM00650">
    <property type="entry name" value="rADc"/>
    <property type="match status" value="1"/>
</dbReference>
<dbReference type="HAMAP" id="MF_00607">
    <property type="entry name" value="16SrRNA_methyltr_A"/>
    <property type="match status" value="1"/>
</dbReference>
<gene>
    <name evidence="7" type="primary">rsmA</name>
    <name evidence="7 10" type="synonym">ksgA</name>
    <name evidence="10" type="ordered locus">SGRA_1929</name>
</gene>
<organism evidence="10 11">
    <name type="scientific">Saprospira grandis (strain Lewin)</name>
    <dbReference type="NCBI Taxonomy" id="984262"/>
    <lineage>
        <taxon>Bacteria</taxon>
        <taxon>Pseudomonadati</taxon>
        <taxon>Bacteroidota</taxon>
        <taxon>Saprospiria</taxon>
        <taxon>Saprospirales</taxon>
        <taxon>Saprospiraceae</taxon>
        <taxon>Saprospira</taxon>
    </lineage>
</organism>
<dbReference type="OrthoDB" id="9814755at2"/>
<evidence type="ECO:0000256" key="2">
    <source>
        <dbReference type="ARBA" id="ARBA00022552"/>
    </source>
</evidence>
<comment type="subcellular location">
    <subcellularLocation>
        <location evidence="7">Cytoplasm</location>
    </subcellularLocation>
</comment>
<dbReference type="KEGG" id="sgn:SGRA_1929"/>
<comment type="similarity">
    <text evidence="7">Belongs to the class I-like SAM-binding methyltransferase superfamily. rRNA adenine N(6)-methyltransferase family. RsmA subfamily.</text>
</comment>
<evidence type="ECO:0000256" key="7">
    <source>
        <dbReference type="HAMAP-Rule" id="MF_00607"/>
    </source>
</evidence>
<dbReference type="EMBL" id="CP002831">
    <property type="protein sequence ID" value="AFC24660.1"/>
    <property type="molecule type" value="Genomic_DNA"/>
</dbReference>
<keyword evidence="4 7" id="KW-0808">Transferase</keyword>
<dbReference type="eggNOG" id="COG0030">
    <property type="taxonomic scope" value="Bacteria"/>
</dbReference>
<dbReference type="SUPFAM" id="SSF53335">
    <property type="entry name" value="S-adenosyl-L-methionine-dependent methyltransferases"/>
    <property type="match status" value="1"/>
</dbReference>
<keyword evidence="2 7" id="KW-0698">rRNA processing</keyword>
<comment type="function">
    <text evidence="7">Specifically dimethylates two adjacent adenosines (A1518 and A1519) in the loop of a conserved hairpin near the 3'-end of 16S rRNA in the 30S particle. May play a critical role in biogenesis of 30S subunits.</text>
</comment>
<feature type="binding site" evidence="7 8">
    <location>
        <position position="109"/>
    </location>
    <ligand>
        <name>S-adenosyl-L-methionine</name>
        <dbReference type="ChEBI" id="CHEBI:59789"/>
    </ligand>
</feature>
<dbReference type="GO" id="GO:0003723">
    <property type="term" value="F:RNA binding"/>
    <property type="evidence" value="ECO:0007669"/>
    <property type="project" value="UniProtKB-UniRule"/>
</dbReference>
<keyword evidence="11" id="KW-1185">Reference proteome</keyword>
<dbReference type="STRING" id="984262.SGRA_1929"/>
<dbReference type="EC" id="2.1.1.182" evidence="7"/>
<dbReference type="InterPro" id="IPR001737">
    <property type="entry name" value="KsgA/Erm"/>
</dbReference>
<dbReference type="NCBIfam" id="TIGR00755">
    <property type="entry name" value="ksgA"/>
    <property type="match status" value="1"/>
</dbReference>
<dbReference type="PANTHER" id="PTHR11727:SF7">
    <property type="entry name" value="DIMETHYLADENOSINE TRANSFERASE-RELATED"/>
    <property type="match status" value="1"/>
</dbReference>
<protein>
    <recommendedName>
        <fullName evidence="7">Ribosomal RNA small subunit methyltransferase A</fullName>
        <ecNumber evidence="7">2.1.1.182</ecNumber>
    </recommendedName>
    <alternativeName>
        <fullName evidence="7">16S rRNA (adenine(1518)-N(6)/adenine(1519)-N(6))-dimethyltransferase</fullName>
    </alternativeName>
    <alternativeName>
        <fullName evidence="7">16S rRNA dimethyladenosine transferase</fullName>
    </alternativeName>
    <alternativeName>
        <fullName evidence="7">16S rRNA dimethylase</fullName>
    </alternativeName>
    <alternativeName>
        <fullName evidence="7">S-adenosylmethionine-6-N', N'-adenosyl(rRNA) dimethyltransferase</fullName>
    </alternativeName>
</protein>
<dbReference type="PANTHER" id="PTHR11727">
    <property type="entry name" value="DIMETHYLADENOSINE TRANSFERASE"/>
    <property type="match status" value="1"/>
</dbReference>
<evidence type="ECO:0000256" key="6">
    <source>
        <dbReference type="ARBA" id="ARBA00022884"/>
    </source>
</evidence>
<dbReference type="InterPro" id="IPR023165">
    <property type="entry name" value="rRNA_Ade_diMease-like_C"/>
</dbReference>
<sequence length="264" mass="29968">MGFTNTGKQLKAKKSFGQHFLKEGPIAERIAKSLMEEGPKEVLEVGPGMGMLTQYLLQEDWDLKAVEADKDMVSYLAQHYPQLPVFGEDFLKLDFQTVFDGRPFRLIGNFPYNISSQILIKAVDNVALVPEVVGMFQRELAERAAAKPGSKIYGALSVVVQAFYEVDYLFTVKPGSFNPPPKVFSGVIALKRRENYLDLGCDTRLFRTLVRASFGQRRKMLRNTMKPFLPKEVLFGDAFFQQRPEQLSLEDFISLTNIVDEHRS</sequence>
<feature type="binding site" evidence="7 8">
    <location>
        <position position="19"/>
    </location>
    <ligand>
        <name>S-adenosyl-L-methionine</name>
        <dbReference type="ChEBI" id="CHEBI:59789"/>
    </ligand>
</feature>
<feature type="binding site" evidence="7 8">
    <location>
        <position position="21"/>
    </location>
    <ligand>
        <name>S-adenosyl-L-methionine</name>
        <dbReference type="ChEBI" id="CHEBI:59789"/>
    </ligand>
</feature>
<dbReference type="Pfam" id="PF00398">
    <property type="entry name" value="RrnaAD"/>
    <property type="match status" value="1"/>
</dbReference>
<dbReference type="RefSeq" id="WP_015692283.1">
    <property type="nucleotide sequence ID" value="NC_016940.1"/>
</dbReference>
<dbReference type="HOGENOM" id="CLU_041220_0_1_10"/>
<evidence type="ECO:0000256" key="5">
    <source>
        <dbReference type="ARBA" id="ARBA00022691"/>
    </source>
</evidence>
<evidence type="ECO:0000256" key="3">
    <source>
        <dbReference type="ARBA" id="ARBA00022603"/>
    </source>
</evidence>
<comment type="catalytic activity">
    <reaction evidence="7">
        <text>adenosine(1518)/adenosine(1519) in 16S rRNA + 4 S-adenosyl-L-methionine = N(6)-dimethyladenosine(1518)/N(6)-dimethyladenosine(1519) in 16S rRNA + 4 S-adenosyl-L-homocysteine + 4 H(+)</text>
        <dbReference type="Rhea" id="RHEA:19609"/>
        <dbReference type="Rhea" id="RHEA-COMP:10232"/>
        <dbReference type="Rhea" id="RHEA-COMP:10233"/>
        <dbReference type="ChEBI" id="CHEBI:15378"/>
        <dbReference type="ChEBI" id="CHEBI:57856"/>
        <dbReference type="ChEBI" id="CHEBI:59789"/>
        <dbReference type="ChEBI" id="CHEBI:74411"/>
        <dbReference type="ChEBI" id="CHEBI:74493"/>
        <dbReference type="EC" id="2.1.1.182"/>
    </reaction>
</comment>
<feature type="binding site" evidence="7 8">
    <location>
        <position position="46"/>
    </location>
    <ligand>
        <name>S-adenosyl-L-methionine</name>
        <dbReference type="ChEBI" id="CHEBI:59789"/>
    </ligand>
</feature>
<dbReference type="Gene3D" id="3.40.50.150">
    <property type="entry name" value="Vaccinia Virus protein VP39"/>
    <property type="match status" value="1"/>
</dbReference>
<keyword evidence="5 7" id="KW-0949">S-adenosyl-L-methionine</keyword>
<evidence type="ECO:0000313" key="11">
    <source>
        <dbReference type="Proteomes" id="UP000007519"/>
    </source>
</evidence>
<evidence type="ECO:0000256" key="4">
    <source>
        <dbReference type="ARBA" id="ARBA00022679"/>
    </source>
</evidence>
<dbReference type="GO" id="GO:0005829">
    <property type="term" value="C:cytosol"/>
    <property type="evidence" value="ECO:0007669"/>
    <property type="project" value="TreeGrafter"/>
</dbReference>
<evidence type="ECO:0000313" key="10">
    <source>
        <dbReference type="EMBL" id="AFC24660.1"/>
    </source>
</evidence>
<reference evidence="10 11" key="1">
    <citation type="journal article" date="2012" name="Stand. Genomic Sci.">
        <title>Complete genome sequencing and analysis of Saprospira grandis str. Lewin, a predatory marine bacterium.</title>
        <authorList>
            <person name="Saw J.H."/>
            <person name="Yuryev A."/>
            <person name="Kanbe M."/>
            <person name="Hou S."/>
            <person name="Young A.G."/>
            <person name="Aizawa S."/>
            <person name="Alam M."/>
        </authorList>
    </citation>
    <scope>NUCLEOTIDE SEQUENCE [LARGE SCALE GENOMIC DNA]</scope>
    <source>
        <strain evidence="10 11">Lewin</strain>
    </source>
</reference>
<evidence type="ECO:0000256" key="8">
    <source>
        <dbReference type="PROSITE-ProRule" id="PRU01026"/>
    </source>
</evidence>
<dbReference type="Proteomes" id="UP000007519">
    <property type="component" value="Chromosome"/>
</dbReference>
<dbReference type="InterPro" id="IPR011530">
    <property type="entry name" value="rRNA_adenine_dimethylase"/>
</dbReference>
<proteinExistence type="inferred from homology"/>
<dbReference type="InterPro" id="IPR029063">
    <property type="entry name" value="SAM-dependent_MTases_sf"/>
</dbReference>